<dbReference type="Proteomes" id="UP000045545">
    <property type="component" value="Unassembled WGS sequence"/>
</dbReference>
<reference evidence="1 2" key="1">
    <citation type="submission" date="2015-03" db="EMBL/GenBank/DDBJ databases">
        <authorList>
            <person name="Murphy D."/>
        </authorList>
    </citation>
    <scope>NUCLEOTIDE SEQUENCE [LARGE SCALE GENOMIC DNA]</scope>
    <source>
        <strain evidence="1 2">OL-4</strain>
    </source>
</reference>
<accession>A0A0E4GB18</accession>
<gene>
    <name evidence="1" type="ORF">1396</name>
</gene>
<evidence type="ECO:0000313" key="1">
    <source>
        <dbReference type="EMBL" id="CFX53196.1"/>
    </source>
</evidence>
<sequence length="105" mass="12114">MQMIAIEDTHIVADNLAVSRAVFASGDRQYQAELRLYLQKNDCLGICLGRHDRGIDTSELNDYLLSHKMELRQKISTQIPELRREYRQKLLADKDDINWPVVNAG</sequence>
<keyword evidence="2" id="KW-1185">Reference proteome</keyword>
<dbReference type="OrthoDB" id="2082646at2"/>
<organism evidence="1 2">
    <name type="scientific">Syntrophomonas zehnderi OL-4</name>
    <dbReference type="NCBI Taxonomy" id="690567"/>
    <lineage>
        <taxon>Bacteria</taxon>
        <taxon>Bacillati</taxon>
        <taxon>Bacillota</taxon>
        <taxon>Clostridia</taxon>
        <taxon>Eubacteriales</taxon>
        <taxon>Syntrophomonadaceae</taxon>
        <taxon>Syntrophomonas</taxon>
    </lineage>
</organism>
<name>A0A0E4GB18_9FIRM</name>
<dbReference type="EMBL" id="CGIH01000026">
    <property type="protein sequence ID" value="CFX53196.1"/>
    <property type="molecule type" value="Genomic_DNA"/>
</dbReference>
<dbReference type="RefSeq" id="WP_046496947.1">
    <property type="nucleotide sequence ID" value="NZ_CGIH01000026.1"/>
</dbReference>
<proteinExistence type="predicted"/>
<evidence type="ECO:0000313" key="2">
    <source>
        <dbReference type="Proteomes" id="UP000045545"/>
    </source>
</evidence>
<protein>
    <submittedName>
        <fullName evidence="1">Uncharacterized</fullName>
    </submittedName>
</protein>
<dbReference type="AlphaFoldDB" id="A0A0E4GB18"/>